<dbReference type="AlphaFoldDB" id="A0A1V6Q649"/>
<protein>
    <submittedName>
        <fullName evidence="1">Uncharacterized protein</fullName>
    </submittedName>
</protein>
<dbReference type="Proteomes" id="UP000191672">
    <property type="component" value="Unassembled WGS sequence"/>
</dbReference>
<proteinExistence type="predicted"/>
<gene>
    <name evidence="1" type="ORF">PENANT_c012G04450</name>
</gene>
<keyword evidence="2" id="KW-1185">Reference proteome</keyword>
<evidence type="ECO:0000313" key="1">
    <source>
        <dbReference type="EMBL" id="OQD84710.1"/>
    </source>
</evidence>
<organism evidence="1 2">
    <name type="scientific">Penicillium antarcticum</name>
    <dbReference type="NCBI Taxonomy" id="416450"/>
    <lineage>
        <taxon>Eukaryota</taxon>
        <taxon>Fungi</taxon>
        <taxon>Dikarya</taxon>
        <taxon>Ascomycota</taxon>
        <taxon>Pezizomycotina</taxon>
        <taxon>Eurotiomycetes</taxon>
        <taxon>Eurotiomycetidae</taxon>
        <taxon>Eurotiales</taxon>
        <taxon>Aspergillaceae</taxon>
        <taxon>Penicillium</taxon>
    </lineage>
</organism>
<reference evidence="2" key="1">
    <citation type="journal article" date="2017" name="Nat. Microbiol.">
        <title>Global analysis of biosynthetic gene clusters reveals vast potential of secondary metabolite production in Penicillium species.</title>
        <authorList>
            <person name="Nielsen J.C."/>
            <person name="Grijseels S."/>
            <person name="Prigent S."/>
            <person name="Ji B."/>
            <person name="Dainat J."/>
            <person name="Nielsen K.F."/>
            <person name="Frisvad J.C."/>
            <person name="Workman M."/>
            <person name="Nielsen J."/>
        </authorList>
    </citation>
    <scope>NUCLEOTIDE SEQUENCE [LARGE SCALE GENOMIC DNA]</scope>
    <source>
        <strain evidence="2">IBT 31811</strain>
    </source>
</reference>
<name>A0A1V6Q649_9EURO</name>
<comment type="caution">
    <text evidence="1">The sequence shown here is derived from an EMBL/GenBank/DDBJ whole genome shotgun (WGS) entry which is preliminary data.</text>
</comment>
<accession>A0A1V6Q649</accession>
<sequence length="89" mass="10142">MCEYTEGTRVYRACAMRPRHIVTVRFYETCWHQSAYGIQRICAICTYSGHNGGISPVLDPCPTCQDESETTIERYAVIPYDQSRAKTIA</sequence>
<dbReference type="OrthoDB" id="3919284at2759"/>
<dbReference type="EMBL" id="MDYN01000012">
    <property type="protein sequence ID" value="OQD84710.1"/>
    <property type="molecule type" value="Genomic_DNA"/>
</dbReference>
<evidence type="ECO:0000313" key="2">
    <source>
        <dbReference type="Proteomes" id="UP000191672"/>
    </source>
</evidence>